<keyword evidence="2" id="KW-1185">Reference proteome</keyword>
<organism evidence="1 2">
    <name type="scientific">Tessaracoccus flavescens</name>
    <dbReference type="NCBI Taxonomy" id="399497"/>
    <lineage>
        <taxon>Bacteria</taxon>
        <taxon>Bacillati</taxon>
        <taxon>Actinomycetota</taxon>
        <taxon>Actinomycetes</taxon>
        <taxon>Propionibacteriales</taxon>
        <taxon>Propionibacteriaceae</taxon>
        <taxon>Tessaracoccus</taxon>
    </lineage>
</organism>
<evidence type="ECO:0000313" key="1">
    <source>
        <dbReference type="EMBL" id="AQP52260.1"/>
    </source>
</evidence>
<dbReference type="EMBL" id="CP019607">
    <property type="protein sequence ID" value="AQP52260.1"/>
    <property type="molecule type" value="Genomic_DNA"/>
</dbReference>
<protein>
    <submittedName>
        <fullName evidence="1">Uncharacterized protein</fullName>
    </submittedName>
</protein>
<accession>A0A1Q2D1A9</accession>
<sequence length="70" mass="7409">MENAMHIQDLFPPAPRPSLALKLARATAEALLGEPPPAQWPDVEAVLIATGRVRVPEDAPGLADRLAAFG</sequence>
<gene>
    <name evidence="1" type="ORF">BW733_16960</name>
</gene>
<dbReference type="Proteomes" id="UP000188235">
    <property type="component" value="Chromosome"/>
</dbReference>
<dbReference type="AlphaFoldDB" id="A0A1Q2D1A9"/>
<reference evidence="1 2" key="1">
    <citation type="journal article" date="2008" name="Int. J. Syst. Evol. Microbiol.">
        <title>Tessaracoccus flavescens sp. nov., isolated from marine sediment.</title>
        <authorList>
            <person name="Lee D.W."/>
            <person name="Lee S.D."/>
        </authorList>
    </citation>
    <scope>NUCLEOTIDE SEQUENCE [LARGE SCALE GENOMIC DNA]</scope>
    <source>
        <strain evidence="1 2">SST-39T</strain>
    </source>
</reference>
<evidence type="ECO:0000313" key="2">
    <source>
        <dbReference type="Proteomes" id="UP000188235"/>
    </source>
</evidence>
<dbReference type="OrthoDB" id="3781681at2"/>
<dbReference type="RefSeq" id="WP_077352333.1">
    <property type="nucleotide sequence ID" value="NZ_CP019607.1"/>
</dbReference>
<dbReference type="KEGG" id="tfa:BW733_16960"/>
<name>A0A1Q2D1A9_9ACTN</name>
<proteinExistence type="predicted"/>